<dbReference type="Gene3D" id="3.50.50.60">
    <property type="entry name" value="FAD/NAD(P)-binding domain"/>
    <property type="match status" value="2"/>
</dbReference>
<dbReference type="RefSeq" id="WP_306962556.1">
    <property type="nucleotide sequence ID" value="NZ_JAUSRG010000010.1"/>
</dbReference>
<name>A0AAW8DIB4_9MICC</name>
<dbReference type="InterPro" id="IPR036188">
    <property type="entry name" value="FAD/NAD-bd_sf"/>
</dbReference>
<dbReference type="SUPFAM" id="SSF51905">
    <property type="entry name" value="FAD/NAD(P)-binding domain"/>
    <property type="match status" value="1"/>
</dbReference>
<dbReference type="EMBL" id="JAUSTF010000010">
    <property type="protein sequence ID" value="MDQ0182247.1"/>
    <property type="molecule type" value="Genomic_DNA"/>
</dbReference>
<comment type="caution">
    <text evidence="2">The sequence shown here is derived from an EMBL/GenBank/DDBJ whole genome shotgun (WGS) entry which is preliminary data.</text>
</comment>
<dbReference type="PANTHER" id="PTHR10668:SF105">
    <property type="entry name" value="DEHYDROGENASE-RELATED"/>
    <property type="match status" value="1"/>
</dbReference>
<accession>A0AAW8DIB4</accession>
<gene>
    <name evidence="2" type="ORF">J2S90_003174</name>
    <name evidence="3" type="ORF">J2S93_003694</name>
</gene>
<feature type="region of interest" description="Disordered" evidence="1">
    <location>
        <begin position="534"/>
        <end position="558"/>
    </location>
</feature>
<reference evidence="2 4" key="1">
    <citation type="submission" date="2023-07" db="EMBL/GenBank/DDBJ databases">
        <title>Sorghum-associated microbial communities from plants grown in Nebraska, USA.</title>
        <authorList>
            <person name="Schachtman D."/>
        </authorList>
    </citation>
    <scope>NUCLEOTIDE SEQUENCE</scope>
    <source>
        <strain evidence="2">DS1006</strain>
        <strain evidence="3 4">DS1016</strain>
    </source>
</reference>
<evidence type="ECO:0000256" key="1">
    <source>
        <dbReference type="SAM" id="MobiDB-lite"/>
    </source>
</evidence>
<dbReference type="EMBL" id="JAUSRG010000010">
    <property type="protein sequence ID" value="MDP9906195.1"/>
    <property type="molecule type" value="Genomic_DNA"/>
</dbReference>
<dbReference type="AlphaFoldDB" id="A0AAW8DIB4"/>
<feature type="compositionally biased region" description="Polar residues" evidence="1">
    <location>
        <begin position="536"/>
        <end position="558"/>
    </location>
</feature>
<evidence type="ECO:0000313" key="3">
    <source>
        <dbReference type="EMBL" id="MDQ0182247.1"/>
    </source>
</evidence>
<dbReference type="Proteomes" id="UP001242995">
    <property type="component" value="Unassembled WGS sequence"/>
</dbReference>
<organism evidence="2 5">
    <name type="scientific">Arthrobacter bambusae</name>
    <dbReference type="NCBI Taxonomy" id="1338426"/>
    <lineage>
        <taxon>Bacteria</taxon>
        <taxon>Bacillati</taxon>
        <taxon>Actinomycetota</taxon>
        <taxon>Actinomycetes</taxon>
        <taxon>Micrococcales</taxon>
        <taxon>Micrococcaceae</taxon>
        <taxon>Arthrobacter</taxon>
    </lineage>
</organism>
<evidence type="ECO:0000313" key="5">
    <source>
        <dbReference type="Proteomes" id="UP001242995"/>
    </source>
</evidence>
<proteinExistence type="predicted"/>
<dbReference type="Proteomes" id="UP001230951">
    <property type="component" value="Unassembled WGS sequence"/>
</dbReference>
<protein>
    <submittedName>
        <fullName evidence="2">Phytoene dehydrogenase-like protein</fullName>
    </submittedName>
</protein>
<dbReference type="PANTHER" id="PTHR10668">
    <property type="entry name" value="PHYTOENE DEHYDROGENASE"/>
    <property type="match status" value="1"/>
</dbReference>
<evidence type="ECO:0000313" key="2">
    <source>
        <dbReference type="EMBL" id="MDP9906195.1"/>
    </source>
</evidence>
<dbReference type="Pfam" id="PF13450">
    <property type="entry name" value="NAD_binding_8"/>
    <property type="match status" value="1"/>
</dbReference>
<sequence length="558" mass="59182">MADYDAVFVGSGINTLTAAALLAQEGWRCGVFERQDHLGGAIHTTELAPGYIHDLYAISHAMFLGSAAYARLAEDLAARGLRYLHCSVPAGGLTADGDSATLTTDPERNMTAFEGAGAGDGETWRRLRAEHQEVAHLVRGIMSGDLLSRQGVVLGLGAYRQLGMKGLLKFSGELLESCRDWSDRFRSPTTQALLAPWTLHAGMGPEQPSSGFMTRMMSMSLEARGTPVPEGGGNRLVDALAGIIRDAGGTCLTGNGVGAVLVERGRAAGVRLADGTLVTAKRGVVAGVTPTQLYGSLLADVPEAHAAAQAARRFRYGRARMQLHFALSGRPEWPDPQLLDAATIHLTSGVDAISRSVNEAERGLIPALPTLTVGQPVAVDPSRAPEGGWIFAVQLHEMPSRLRGDAAGQIDAPDGVWTEDLRERVADRAQQILAKQIPNFESSIIRRVAMSPTDLARANENFVGGDGSSGAFSLDQSLLWRPRPDLTGHITPVRDLYLVGASTHPGPGLGAGSGIIVANRMRAARRGWRIPARLSSVRSSPAQANSPANRPHSTGVHQ</sequence>
<evidence type="ECO:0000313" key="4">
    <source>
        <dbReference type="Proteomes" id="UP001230951"/>
    </source>
</evidence>
<keyword evidence="4" id="KW-1185">Reference proteome</keyword>